<gene>
    <name evidence="11" type="ORF">HYN48_04345</name>
</gene>
<evidence type="ECO:0000256" key="2">
    <source>
        <dbReference type="ARBA" id="ARBA00004128"/>
    </source>
</evidence>
<keyword evidence="9" id="KW-0812">Transmembrane</keyword>
<proteinExistence type="inferred from homology"/>
<evidence type="ECO:0000313" key="12">
    <source>
        <dbReference type="Proteomes" id="UP000244193"/>
    </source>
</evidence>
<evidence type="ECO:0000256" key="6">
    <source>
        <dbReference type="ARBA" id="ARBA00022989"/>
    </source>
</evidence>
<comment type="similarity">
    <text evidence="3">Belongs to the peptidase M28 family.</text>
</comment>
<dbReference type="GO" id="GO:0006508">
    <property type="term" value="P:proteolysis"/>
    <property type="evidence" value="ECO:0007669"/>
    <property type="project" value="InterPro"/>
</dbReference>
<dbReference type="GO" id="GO:0008235">
    <property type="term" value="F:metalloexopeptidase activity"/>
    <property type="evidence" value="ECO:0007669"/>
    <property type="project" value="InterPro"/>
</dbReference>
<dbReference type="Gene3D" id="3.40.630.10">
    <property type="entry name" value="Zn peptidases"/>
    <property type="match status" value="1"/>
</dbReference>
<feature type="transmembrane region" description="Helical" evidence="9">
    <location>
        <begin position="408"/>
        <end position="427"/>
    </location>
</feature>
<evidence type="ECO:0000256" key="5">
    <source>
        <dbReference type="ARBA" id="ARBA00022554"/>
    </source>
</evidence>
<feature type="transmembrane region" description="Helical" evidence="9">
    <location>
        <begin position="484"/>
        <end position="505"/>
    </location>
</feature>
<dbReference type="OrthoDB" id="9778250at2"/>
<organism evidence="11 12">
    <name type="scientific">Flavobacterium magnum</name>
    <dbReference type="NCBI Taxonomy" id="2162713"/>
    <lineage>
        <taxon>Bacteria</taxon>
        <taxon>Pseudomonadati</taxon>
        <taxon>Bacteroidota</taxon>
        <taxon>Flavobacteriia</taxon>
        <taxon>Flavobacteriales</taxon>
        <taxon>Flavobacteriaceae</taxon>
        <taxon>Flavobacterium</taxon>
    </lineage>
</organism>
<feature type="domain" description="Peptidase M28" evidence="10">
    <location>
        <begin position="76"/>
        <end position="269"/>
    </location>
</feature>
<feature type="transmembrane region" description="Helical" evidence="9">
    <location>
        <begin position="337"/>
        <end position="360"/>
    </location>
</feature>
<evidence type="ECO:0000256" key="3">
    <source>
        <dbReference type="ARBA" id="ARBA00010918"/>
    </source>
</evidence>
<dbReference type="Pfam" id="PF04389">
    <property type="entry name" value="Peptidase_M28"/>
    <property type="match status" value="1"/>
</dbReference>
<evidence type="ECO:0000256" key="4">
    <source>
        <dbReference type="ARBA" id="ARBA00017435"/>
    </source>
</evidence>
<evidence type="ECO:0000313" key="11">
    <source>
        <dbReference type="EMBL" id="AWA31385.1"/>
    </source>
</evidence>
<comment type="subcellular location">
    <subcellularLocation>
        <location evidence="2">Vacuole membrane</location>
        <topology evidence="2">Multi-pass membrane protein</topology>
    </subcellularLocation>
</comment>
<feature type="transmembrane region" description="Helical" evidence="9">
    <location>
        <begin position="456"/>
        <end position="478"/>
    </location>
</feature>
<evidence type="ECO:0000256" key="1">
    <source>
        <dbReference type="ARBA" id="ARBA00003273"/>
    </source>
</evidence>
<dbReference type="InterPro" id="IPR007484">
    <property type="entry name" value="Peptidase_M28"/>
</dbReference>
<feature type="transmembrane region" description="Helical" evidence="9">
    <location>
        <begin position="433"/>
        <end position="449"/>
    </location>
</feature>
<keyword evidence="12" id="KW-1185">Reference proteome</keyword>
<evidence type="ECO:0000256" key="8">
    <source>
        <dbReference type="ARBA" id="ARBA00031512"/>
    </source>
</evidence>
<evidence type="ECO:0000256" key="7">
    <source>
        <dbReference type="ARBA" id="ARBA00023180"/>
    </source>
</evidence>
<dbReference type="Proteomes" id="UP000244193">
    <property type="component" value="Chromosome"/>
</dbReference>
<dbReference type="SUPFAM" id="SSF53187">
    <property type="entry name" value="Zn-dependent exopeptidases"/>
    <property type="match status" value="1"/>
</dbReference>
<name>A0A2S0RID2_9FLAO</name>
<evidence type="ECO:0000259" key="10">
    <source>
        <dbReference type="Pfam" id="PF04389"/>
    </source>
</evidence>
<keyword evidence="6 9" id="KW-1133">Transmembrane helix</keyword>
<accession>A0A2S0RID2</accession>
<dbReference type="AlphaFoldDB" id="A0A2S0RID2"/>
<evidence type="ECO:0000256" key="9">
    <source>
        <dbReference type="SAM" id="Phobius"/>
    </source>
</evidence>
<dbReference type="GO" id="GO:0005774">
    <property type="term" value="C:vacuolar membrane"/>
    <property type="evidence" value="ECO:0007669"/>
    <property type="project" value="UniProtKB-SubCell"/>
</dbReference>
<feature type="transmembrane region" description="Helical" evidence="9">
    <location>
        <begin position="380"/>
        <end position="396"/>
    </location>
</feature>
<dbReference type="InterPro" id="IPR045175">
    <property type="entry name" value="M28_fam"/>
</dbReference>
<keyword evidence="7" id="KW-0325">Glycoprotein</keyword>
<feature type="transmembrane region" description="Helical" evidence="9">
    <location>
        <begin position="512"/>
        <end position="529"/>
    </location>
</feature>
<keyword evidence="9" id="KW-0472">Membrane</keyword>
<reference evidence="11 12" key="1">
    <citation type="submission" date="2018-04" db="EMBL/GenBank/DDBJ databases">
        <title>Genome sequencing of Flavobacterium sp. HYN0048.</title>
        <authorList>
            <person name="Yi H."/>
            <person name="Baek C."/>
        </authorList>
    </citation>
    <scope>NUCLEOTIDE SEQUENCE [LARGE SCALE GENOMIC DNA]</scope>
    <source>
        <strain evidence="11 12">HYN0048</strain>
    </source>
</reference>
<dbReference type="PANTHER" id="PTHR12147">
    <property type="entry name" value="METALLOPEPTIDASE M28 FAMILY MEMBER"/>
    <property type="match status" value="1"/>
</dbReference>
<dbReference type="EMBL" id="CP028811">
    <property type="protein sequence ID" value="AWA31385.1"/>
    <property type="molecule type" value="Genomic_DNA"/>
</dbReference>
<keyword evidence="5" id="KW-0926">Vacuole</keyword>
<dbReference type="KEGG" id="fmg:HYN48_04345"/>
<comment type="function">
    <text evidence="1">May be involved in vacuolar sorting and osmoregulation.</text>
</comment>
<dbReference type="PANTHER" id="PTHR12147:SF58">
    <property type="entry name" value="VACUOLAR MEMBRANE PROTEASE"/>
    <property type="match status" value="1"/>
</dbReference>
<protein>
    <recommendedName>
        <fullName evidence="4">Vacuolar membrane protease</fullName>
    </recommendedName>
    <alternativeName>
        <fullName evidence="8">FXNA-related family protease 1</fullName>
    </alternativeName>
</protein>
<sequence>MPQSASEKNLPLSEFSAPRALRIVSEISEKPHYTGSANHEAVAQYLVQELKNLGLDTELQEGYSLTEWGSLTKSKNIIATIKGTGTGKSLLLLSHYDSAPHTKSHGAADDASGVATILEGVRAFLYTRTPHANDIIILFTDAEELGLNGAALFVQKHPLAKKVGVVINFEARGTSGPAYMLMEVNQGNAEMLRHFSESQVDFPACNSLMYSIYKMLPNDTDLTVFRENAGIQGFNFAFIDDHFNYHTQQDDLAHLNAASLAHQGSYLLPLMKHLSNADLTSLDTTEDSVYFNVPYGFIHYPFSWNFPLFIIASLLFCGLVFVGFGKRILNGKDMVRGFLVFLIAILVAGAVAFLGWQGVIAAYPGYTDIQQGFTYNGHDYIAAFLLAGLAIALFCYRRSVPEMQMMNYAVTPIAIWILISGLVAWFLPGAGFFIIPTLAALFGFTYFIITQRTSLLLNLLLTIPALVLIVPFLVALPVGLGLKMLYGVVVLSVLLFGLMLPVLGTLAGKSRWAIVMLLAAAGFLVHAHLQSGFGPGRARPNSLLYYYDAEQQKAYWTTYDKTPDEWTKRYLGASPKKAASLNRNTLFSKYASDFSWSAEAPRKDLILPRIDFVRDTAIGNFRYFDIRIAPGRNVNRYDIFAGEKMKFYNLKANGISHLNQKGSLYRRNGKRILSYYVVDNAPLELQFAINRNDIFDMSLLESSFDLLDNPLFSIAKRPASTMPAPFVLNDAVAVSMKIKASPKRPLIVSPPPENMRSHARN</sequence>
<feature type="transmembrane region" description="Helical" evidence="9">
    <location>
        <begin position="304"/>
        <end position="325"/>
    </location>
</feature>